<gene>
    <name evidence="6" type="ORF">HJG63_008181</name>
</gene>
<dbReference type="PANTHER" id="PTHR11385:SF12">
    <property type="entry name" value="ALBUMIN SUPERFAMILY MEMBER 1"/>
    <property type="match status" value="1"/>
</dbReference>
<protein>
    <recommendedName>
        <fullName evidence="5">Albumin domain-containing protein</fullName>
    </recommendedName>
</protein>
<keyword evidence="3" id="KW-0677">Repeat</keyword>
<dbReference type="EMBL" id="JACASE010000010">
    <property type="protein sequence ID" value="KAF6431688.1"/>
    <property type="molecule type" value="Genomic_DNA"/>
</dbReference>
<evidence type="ECO:0000313" key="6">
    <source>
        <dbReference type="EMBL" id="KAF6431688.1"/>
    </source>
</evidence>
<keyword evidence="7" id="KW-1185">Reference proteome</keyword>
<keyword evidence="4" id="KW-1015">Disulfide bond</keyword>
<organism evidence="6 7">
    <name type="scientific">Rousettus aegyptiacus</name>
    <name type="common">Egyptian fruit bat</name>
    <name type="synonym">Pteropus aegyptiacus</name>
    <dbReference type="NCBI Taxonomy" id="9407"/>
    <lineage>
        <taxon>Eukaryota</taxon>
        <taxon>Metazoa</taxon>
        <taxon>Chordata</taxon>
        <taxon>Craniata</taxon>
        <taxon>Vertebrata</taxon>
        <taxon>Euteleostomi</taxon>
        <taxon>Mammalia</taxon>
        <taxon>Eutheria</taxon>
        <taxon>Laurasiatheria</taxon>
        <taxon>Chiroptera</taxon>
        <taxon>Yinpterochiroptera</taxon>
        <taxon>Pteropodoidea</taxon>
        <taxon>Pteropodidae</taxon>
        <taxon>Rousettinae</taxon>
        <taxon>Rousettus</taxon>
    </lineage>
</organism>
<accession>A0A7J8E891</accession>
<evidence type="ECO:0000256" key="2">
    <source>
        <dbReference type="ARBA" id="ARBA00022525"/>
    </source>
</evidence>
<evidence type="ECO:0000259" key="5">
    <source>
        <dbReference type="PROSITE" id="PS51438"/>
    </source>
</evidence>
<dbReference type="SUPFAM" id="SSF48552">
    <property type="entry name" value="Serum albumin-like"/>
    <property type="match status" value="2"/>
</dbReference>
<keyword evidence="2" id="KW-0964">Secreted</keyword>
<dbReference type="PANTHER" id="PTHR11385">
    <property type="entry name" value="SERUM ALBUMIN-RELATED"/>
    <property type="match status" value="1"/>
</dbReference>
<evidence type="ECO:0000256" key="1">
    <source>
        <dbReference type="ARBA" id="ARBA00004613"/>
    </source>
</evidence>
<dbReference type="Pfam" id="PF00273">
    <property type="entry name" value="Serum_albumin"/>
    <property type="match status" value="1"/>
</dbReference>
<feature type="domain" description="Albumin" evidence="5">
    <location>
        <begin position="150"/>
        <end position="229"/>
    </location>
</feature>
<dbReference type="GO" id="GO:0036094">
    <property type="term" value="F:small molecule binding"/>
    <property type="evidence" value="ECO:0007669"/>
    <property type="project" value="TreeGrafter"/>
</dbReference>
<sequence length="229" mass="26468">MFAQFLQKSTFEEVQTIVKELLDFSEKCKSLKLHESPSECSYQLMTKFLDHICNNQGMADKHVFSNCCNKNNTGRHKCFLLYKKGDSGHSDIFQIPNPEPICEIVKENQVLVKERYIYETSRRHPFLYGPTILTMSTECFQIKLEPIGKYIREISLRHHHLCEIGIKFNHKVAKTVELVLLTKKQLKANFSKIAKLAIDIKNLHQTCCDGNIVACVFGRSQLMNYTCSK</sequence>
<dbReference type="InterPro" id="IPR020858">
    <property type="entry name" value="Serum_albumin-like"/>
</dbReference>
<dbReference type="GO" id="GO:0072562">
    <property type="term" value="C:blood microparticle"/>
    <property type="evidence" value="ECO:0007669"/>
    <property type="project" value="TreeGrafter"/>
</dbReference>
<dbReference type="SMART" id="SM00103">
    <property type="entry name" value="ALBUMIN"/>
    <property type="match status" value="1"/>
</dbReference>
<proteinExistence type="predicted"/>
<dbReference type="Gene3D" id="1.10.246.10">
    <property type="match status" value="3"/>
</dbReference>
<evidence type="ECO:0000313" key="7">
    <source>
        <dbReference type="Proteomes" id="UP000593571"/>
    </source>
</evidence>
<evidence type="ECO:0000256" key="3">
    <source>
        <dbReference type="ARBA" id="ARBA00022737"/>
    </source>
</evidence>
<dbReference type="PRINTS" id="PR00802">
    <property type="entry name" value="SERUMALBUMIN"/>
</dbReference>
<feature type="domain" description="Albumin" evidence="5">
    <location>
        <begin position="1"/>
        <end position="149"/>
    </location>
</feature>
<dbReference type="InterPro" id="IPR000264">
    <property type="entry name" value="ALB/AFP/VDB"/>
</dbReference>
<dbReference type="InterPro" id="IPR014760">
    <property type="entry name" value="Serum_albumin_N"/>
</dbReference>
<reference evidence="6 7" key="1">
    <citation type="journal article" date="2020" name="Nature">
        <title>Six reference-quality genomes reveal evolution of bat adaptations.</title>
        <authorList>
            <person name="Jebb D."/>
            <person name="Huang Z."/>
            <person name="Pippel M."/>
            <person name="Hughes G.M."/>
            <person name="Lavrichenko K."/>
            <person name="Devanna P."/>
            <person name="Winkler S."/>
            <person name="Jermiin L.S."/>
            <person name="Skirmuntt E.C."/>
            <person name="Katzourakis A."/>
            <person name="Burkitt-Gray L."/>
            <person name="Ray D.A."/>
            <person name="Sullivan K.A.M."/>
            <person name="Roscito J.G."/>
            <person name="Kirilenko B.M."/>
            <person name="Davalos L.M."/>
            <person name="Corthals A.P."/>
            <person name="Power M.L."/>
            <person name="Jones G."/>
            <person name="Ransome R.D."/>
            <person name="Dechmann D.K.N."/>
            <person name="Locatelli A.G."/>
            <person name="Puechmaille S.J."/>
            <person name="Fedrigo O."/>
            <person name="Jarvis E.D."/>
            <person name="Hiller M."/>
            <person name="Vernes S.C."/>
            <person name="Myers E.W."/>
            <person name="Teeling E.C."/>
        </authorList>
    </citation>
    <scope>NUCLEOTIDE SEQUENCE [LARGE SCALE GENOMIC DNA]</scope>
    <source>
        <strain evidence="6">MRouAeg1</strain>
        <tissue evidence="6">Muscle</tissue>
    </source>
</reference>
<dbReference type="PROSITE" id="PS51438">
    <property type="entry name" value="ALBUMIN_2"/>
    <property type="match status" value="2"/>
</dbReference>
<dbReference type="AlphaFoldDB" id="A0A7J8E891"/>
<dbReference type="Proteomes" id="UP000593571">
    <property type="component" value="Unassembled WGS sequence"/>
</dbReference>
<comment type="caution">
    <text evidence="6">The sequence shown here is derived from an EMBL/GenBank/DDBJ whole genome shotgun (WGS) entry which is preliminary data.</text>
</comment>
<comment type="subcellular location">
    <subcellularLocation>
        <location evidence="1">Secreted</location>
    </subcellularLocation>
</comment>
<evidence type="ECO:0000256" key="4">
    <source>
        <dbReference type="ARBA" id="ARBA00023157"/>
    </source>
</evidence>
<name>A0A7J8E891_ROUAE</name>
<dbReference type="GO" id="GO:0005737">
    <property type="term" value="C:cytoplasm"/>
    <property type="evidence" value="ECO:0007669"/>
    <property type="project" value="TreeGrafter"/>
</dbReference>